<name>A0A543Q0N5_ACITH</name>
<dbReference type="EMBL" id="SZUV01000002">
    <property type="protein sequence ID" value="TQN49840.1"/>
    <property type="molecule type" value="Genomic_DNA"/>
</dbReference>
<sequence>MAVDRVLVVLAAVPCLLVLVLETGAAEGAMAVANATELALDDLPPVAGLALLLADAAAAVLPEFFDRSPSLPVLMGNCAIHHHTRALSSRMIKNNNHGQRLGPRSSAECSASCSSSNSGSGSLGLRGGGAGRCSPEGGRLVWFL</sequence>
<organism evidence="1 2">
    <name type="scientific">Acidithiobacillus thiooxidans ATCC 19377</name>
    <dbReference type="NCBI Taxonomy" id="637390"/>
    <lineage>
        <taxon>Bacteria</taxon>
        <taxon>Pseudomonadati</taxon>
        <taxon>Pseudomonadota</taxon>
        <taxon>Acidithiobacillia</taxon>
        <taxon>Acidithiobacillales</taxon>
        <taxon>Acidithiobacillaceae</taxon>
        <taxon>Acidithiobacillus</taxon>
    </lineage>
</organism>
<proteinExistence type="predicted"/>
<comment type="caution">
    <text evidence="1">The sequence shown here is derived from an EMBL/GenBank/DDBJ whole genome shotgun (WGS) entry which is preliminary data.</text>
</comment>
<evidence type="ECO:0000313" key="1">
    <source>
        <dbReference type="EMBL" id="TQN49840.1"/>
    </source>
</evidence>
<reference evidence="1 2" key="1">
    <citation type="submission" date="2019-03" db="EMBL/GenBank/DDBJ databases">
        <title>New insights into Acidothiobacillus thiooxidans sulfur metabolism through coupled gene expression, solution geochemistry, microscopy and spectroscopy analyses.</title>
        <authorList>
            <person name="Camacho D."/>
            <person name="Frazao R."/>
            <person name="Fouillen A."/>
            <person name="Nanci A."/>
            <person name="Lang B.F."/>
            <person name="Apte S.C."/>
            <person name="Baron C."/>
            <person name="Warren L.A."/>
        </authorList>
    </citation>
    <scope>NUCLEOTIDE SEQUENCE [LARGE SCALE GENOMIC DNA]</scope>
    <source>
        <strain evidence="1 2">ATCC 19377</strain>
    </source>
</reference>
<evidence type="ECO:0000313" key="2">
    <source>
        <dbReference type="Proteomes" id="UP000315403"/>
    </source>
</evidence>
<protein>
    <submittedName>
        <fullName evidence="1">Uncharacterized protein</fullName>
    </submittedName>
</protein>
<accession>A0A543Q0N5</accession>
<gene>
    <name evidence="1" type="ORF">DLNHIDIE_02629</name>
</gene>
<dbReference type="Proteomes" id="UP000315403">
    <property type="component" value="Unassembled WGS sequence"/>
</dbReference>
<dbReference type="AlphaFoldDB" id="A0A543Q0N5"/>